<dbReference type="PROSITE" id="PS00166">
    <property type="entry name" value="ENOYL_COA_HYDRATASE"/>
    <property type="match status" value="1"/>
</dbReference>
<organism evidence="3">
    <name type="scientific">hydrothermal vent metagenome</name>
    <dbReference type="NCBI Taxonomy" id="652676"/>
    <lineage>
        <taxon>unclassified sequences</taxon>
        <taxon>metagenomes</taxon>
        <taxon>ecological metagenomes</taxon>
    </lineage>
</organism>
<dbReference type="SUPFAM" id="SSF52096">
    <property type="entry name" value="ClpP/crotonase"/>
    <property type="match status" value="1"/>
</dbReference>
<sequence length="253" mass="27825">MDVVVRKEKYVLQKQRKHVALRVDGASACVTLNRPEKANAYNSKMLDEMESTIEMVLKDEAIKVLLFASSSKNFCAGADLNDITHRTSGDILNLKSRRIFEALHNAPIVTIAAVNGSAVAGGFELALACDFIFASENAQFWLPEVELGLIPAAGGISRIVQQVGPRLAKEIIICGRKLDAYEGYKYGLVTKVVRKKELRRETFELAKVISGLPSSAVKIAKISINEALSDKRSSLDLFGQVYLNELRANQKIS</sequence>
<dbReference type="GO" id="GO:0006635">
    <property type="term" value="P:fatty acid beta-oxidation"/>
    <property type="evidence" value="ECO:0007669"/>
    <property type="project" value="TreeGrafter"/>
</dbReference>
<dbReference type="CDD" id="cd06558">
    <property type="entry name" value="crotonase-like"/>
    <property type="match status" value="1"/>
</dbReference>
<dbReference type="EMBL" id="UOFY01000052">
    <property type="protein sequence ID" value="VAX10578.1"/>
    <property type="molecule type" value="Genomic_DNA"/>
</dbReference>
<dbReference type="Pfam" id="PF00378">
    <property type="entry name" value="ECH_1"/>
    <property type="match status" value="1"/>
</dbReference>
<reference evidence="3" key="1">
    <citation type="submission" date="2018-06" db="EMBL/GenBank/DDBJ databases">
        <authorList>
            <person name="Zhirakovskaya E."/>
        </authorList>
    </citation>
    <scope>NUCLEOTIDE SEQUENCE</scope>
</reference>
<evidence type="ECO:0000256" key="2">
    <source>
        <dbReference type="ARBA" id="ARBA00023239"/>
    </source>
</evidence>
<dbReference type="GO" id="GO:0004300">
    <property type="term" value="F:enoyl-CoA hydratase activity"/>
    <property type="evidence" value="ECO:0007669"/>
    <property type="project" value="UniProtKB-EC"/>
</dbReference>
<gene>
    <name evidence="3" type="ORF">MNBD_GAMMA25-298</name>
</gene>
<name>A0A3B1BGS2_9ZZZZ</name>
<dbReference type="InterPro" id="IPR001753">
    <property type="entry name" value="Enoyl-CoA_hydra/iso"/>
</dbReference>
<dbReference type="InterPro" id="IPR018376">
    <property type="entry name" value="Enoyl-CoA_hyd/isom_CS"/>
</dbReference>
<comment type="similarity">
    <text evidence="1">Belongs to the enoyl-CoA hydratase/isomerase family.</text>
</comment>
<dbReference type="InterPro" id="IPR029045">
    <property type="entry name" value="ClpP/crotonase-like_dom_sf"/>
</dbReference>
<dbReference type="PANTHER" id="PTHR11941">
    <property type="entry name" value="ENOYL-COA HYDRATASE-RELATED"/>
    <property type="match status" value="1"/>
</dbReference>
<proteinExistence type="inferred from homology"/>
<dbReference type="FunFam" id="3.90.226.10:FF:000009">
    <property type="entry name" value="Carnitinyl-CoA dehydratase"/>
    <property type="match status" value="1"/>
</dbReference>
<protein>
    <submittedName>
        <fullName evidence="3">Enoyl-CoA hydratase</fullName>
        <ecNumber evidence="3">4.2.1.17</ecNumber>
    </submittedName>
</protein>
<dbReference type="EC" id="4.2.1.17" evidence="3"/>
<evidence type="ECO:0000313" key="3">
    <source>
        <dbReference type="EMBL" id="VAX10578.1"/>
    </source>
</evidence>
<dbReference type="AlphaFoldDB" id="A0A3B1BGS2"/>
<accession>A0A3B1BGS2</accession>
<evidence type="ECO:0000256" key="1">
    <source>
        <dbReference type="ARBA" id="ARBA00005254"/>
    </source>
</evidence>
<dbReference type="Gene3D" id="3.90.226.10">
    <property type="entry name" value="2-enoyl-CoA Hydratase, Chain A, domain 1"/>
    <property type="match status" value="1"/>
</dbReference>
<keyword evidence="2 3" id="KW-0456">Lyase</keyword>
<dbReference type="PANTHER" id="PTHR11941:SF54">
    <property type="entry name" value="ENOYL-COA HYDRATASE, MITOCHONDRIAL"/>
    <property type="match status" value="1"/>
</dbReference>